<evidence type="ECO:0000313" key="2">
    <source>
        <dbReference type="Proteomes" id="UP000317713"/>
    </source>
</evidence>
<reference evidence="1 2" key="1">
    <citation type="submission" date="2019-07" db="EMBL/GenBank/DDBJ databases">
        <title>Characterization of Brevibacillus brevis HK544, as a potential biocontrol agent.</title>
        <authorList>
            <person name="Kim H."/>
        </authorList>
    </citation>
    <scope>NUCLEOTIDE SEQUENCE [LARGE SCALE GENOMIC DNA]</scope>
    <source>
        <strain evidence="1 2">HK544</strain>
    </source>
</reference>
<proteinExistence type="predicted"/>
<accession>A0A517IBK8</accession>
<gene>
    <name evidence="1" type="ORF">FPS98_20825</name>
</gene>
<dbReference type="EMBL" id="CP042161">
    <property type="protein sequence ID" value="QDS36258.1"/>
    <property type="molecule type" value="Genomic_DNA"/>
</dbReference>
<dbReference type="Proteomes" id="UP000317713">
    <property type="component" value="Chromosome"/>
</dbReference>
<name>A0A517IBK8_BREBE</name>
<dbReference type="AlphaFoldDB" id="A0A517IBK8"/>
<protein>
    <submittedName>
        <fullName evidence="1">Uncharacterized protein</fullName>
    </submittedName>
</protein>
<organism evidence="1 2">
    <name type="scientific">Brevibacillus brevis</name>
    <name type="common">Bacillus brevis</name>
    <dbReference type="NCBI Taxonomy" id="1393"/>
    <lineage>
        <taxon>Bacteria</taxon>
        <taxon>Bacillati</taxon>
        <taxon>Bacillota</taxon>
        <taxon>Bacilli</taxon>
        <taxon>Bacillales</taxon>
        <taxon>Paenibacillaceae</taxon>
        <taxon>Brevibacillus</taxon>
    </lineage>
</organism>
<sequence>MRDTESGEPLDWGDLFFHLHKDCGLKKWDIWEYTLPQVAELMKRVNKYIQFEVETRMGFPFLRRQGTNSAANSPHASSSQDYQEISEDDIAVLGKVLGGL</sequence>
<evidence type="ECO:0000313" key="1">
    <source>
        <dbReference type="EMBL" id="QDS36258.1"/>
    </source>
</evidence>